<proteinExistence type="predicted"/>
<comment type="caution">
    <text evidence="1">The sequence shown here is derived from an EMBL/GenBank/DDBJ whole genome shotgun (WGS) entry which is preliminary data.</text>
</comment>
<gene>
    <name evidence="1" type="ORF">M124_4176</name>
</gene>
<dbReference type="Proteomes" id="UP000020529">
    <property type="component" value="Unassembled WGS sequence"/>
</dbReference>
<evidence type="ECO:0000313" key="1">
    <source>
        <dbReference type="EMBL" id="EXY76924.1"/>
    </source>
</evidence>
<organism evidence="1 2">
    <name type="scientific">Bacteroides fragilis str. 3988T(B)14</name>
    <dbReference type="NCBI Taxonomy" id="1339315"/>
    <lineage>
        <taxon>Bacteria</taxon>
        <taxon>Pseudomonadati</taxon>
        <taxon>Bacteroidota</taxon>
        <taxon>Bacteroidia</taxon>
        <taxon>Bacteroidales</taxon>
        <taxon>Bacteroidaceae</taxon>
        <taxon>Bacteroides</taxon>
    </lineage>
</organism>
<evidence type="ECO:0000313" key="2">
    <source>
        <dbReference type="Proteomes" id="UP000020529"/>
    </source>
</evidence>
<dbReference type="AlphaFoldDB" id="A0A015SXQ1"/>
<name>A0A015SXQ1_BACFG</name>
<accession>A0A015SXQ1</accession>
<protein>
    <submittedName>
        <fullName evidence="1">Uncharacterized protein</fullName>
    </submittedName>
</protein>
<dbReference type="EMBL" id="JGCY01000060">
    <property type="protein sequence ID" value="EXY76924.1"/>
    <property type="molecule type" value="Genomic_DNA"/>
</dbReference>
<reference evidence="1 2" key="1">
    <citation type="submission" date="2014-02" db="EMBL/GenBank/DDBJ databases">
        <authorList>
            <person name="Sears C."/>
            <person name="Carroll K."/>
            <person name="Sack B.R."/>
            <person name="Qadri F."/>
            <person name="Myers L.L."/>
            <person name="Chung G.-T."/>
            <person name="Escheverria P."/>
            <person name="Fraser C.M."/>
            <person name="Sadzewicz L."/>
            <person name="Shefchek K.A."/>
            <person name="Tallon L."/>
            <person name="Das S.P."/>
            <person name="Daugherty S."/>
            <person name="Mongodin E.F."/>
        </authorList>
    </citation>
    <scope>NUCLEOTIDE SEQUENCE [LARGE SCALE GENOMIC DNA]</scope>
    <source>
        <strain evidence="2">3988T(B)14</strain>
    </source>
</reference>
<feature type="non-terminal residue" evidence="1">
    <location>
        <position position="104"/>
    </location>
</feature>
<sequence>MKTGKEEETRQECYGSLHYDNELIFVELKNRQYSGWVKTGCNQLTATIEYIGKTSSFKKFSSVKAYICNSQQPYFKANYHCHIQEFKNRIRIEYLEKNQRIDKS</sequence>